<name>A0A2Z6N689_TRISU</name>
<dbReference type="AlphaFoldDB" id="A0A2Z6N689"/>
<gene>
    <name evidence="1" type="ORF">TSUD_43450</name>
</gene>
<evidence type="ECO:0000313" key="2">
    <source>
        <dbReference type="Proteomes" id="UP000242715"/>
    </source>
</evidence>
<reference evidence="2" key="1">
    <citation type="journal article" date="2017" name="Front. Plant Sci.">
        <title>Climate Clever Clovers: New Paradigm to Reduce the Environmental Footprint of Ruminants by Breeding Low Methanogenic Forages Utilizing Haplotype Variation.</title>
        <authorList>
            <person name="Kaur P."/>
            <person name="Appels R."/>
            <person name="Bayer P.E."/>
            <person name="Keeble-Gagnere G."/>
            <person name="Wang J."/>
            <person name="Hirakawa H."/>
            <person name="Shirasawa K."/>
            <person name="Vercoe P."/>
            <person name="Stefanova K."/>
            <person name="Durmic Z."/>
            <person name="Nichols P."/>
            <person name="Revell C."/>
            <person name="Isobe S.N."/>
            <person name="Edwards D."/>
            <person name="Erskine W."/>
        </authorList>
    </citation>
    <scope>NUCLEOTIDE SEQUENCE [LARGE SCALE GENOMIC DNA]</scope>
    <source>
        <strain evidence="2">cv. Daliak</strain>
    </source>
</reference>
<organism evidence="1 2">
    <name type="scientific">Trifolium subterraneum</name>
    <name type="common">Subterranean clover</name>
    <dbReference type="NCBI Taxonomy" id="3900"/>
    <lineage>
        <taxon>Eukaryota</taxon>
        <taxon>Viridiplantae</taxon>
        <taxon>Streptophyta</taxon>
        <taxon>Embryophyta</taxon>
        <taxon>Tracheophyta</taxon>
        <taxon>Spermatophyta</taxon>
        <taxon>Magnoliopsida</taxon>
        <taxon>eudicotyledons</taxon>
        <taxon>Gunneridae</taxon>
        <taxon>Pentapetalae</taxon>
        <taxon>rosids</taxon>
        <taxon>fabids</taxon>
        <taxon>Fabales</taxon>
        <taxon>Fabaceae</taxon>
        <taxon>Papilionoideae</taxon>
        <taxon>50 kb inversion clade</taxon>
        <taxon>NPAAA clade</taxon>
        <taxon>Hologalegina</taxon>
        <taxon>IRL clade</taxon>
        <taxon>Trifolieae</taxon>
        <taxon>Trifolium</taxon>
    </lineage>
</organism>
<dbReference type="EMBL" id="DF973489">
    <property type="protein sequence ID" value="GAU32302.1"/>
    <property type="molecule type" value="Genomic_DNA"/>
</dbReference>
<evidence type="ECO:0000313" key="1">
    <source>
        <dbReference type="EMBL" id="GAU32302.1"/>
    </source>
</evidence>
<keyword evidence="2" id="KW-1185">Reference proteome</keyword>
<proteinExistence type="predicted"/>
<sequence length="104" mass="12271">MSTIYCIRMARNAIIFKLEDFEWEKVVEEVQVFFRCFGESSLDQGQVLEAYYRGVLSEILQDVIKHIVYSRTAFFCCYLGRTSKGFVRIGLGWTLRWFLAPEHN</sequence>
<dbReference type="Proteomes" id="UP000242715">
    <property type="component" value="Unassembled WGS sequence"/>
</dbReference>
<accession>A0A2Z6N689</accession>
<protein>
    <submittedName>
        <fullName evidence="1">Uncharacterized protein</fullName>
    </submittedName>
</protein>